<dbReference type="Proteomes" id="UP000886289">
    <property type="component" value="Unassembled WGS sequence"/>
</dbReference>
<sequence>MLKRKDNENIIKRCIKVRTDNLIELPQAIQDRCQPGDIVCMASKIDDTNPMRGVLKAWVRMTDGGKDIEGSKIIEWVEGEGDENLQRDLVKFFKKKV</sequence>
<gene>
    <name evidence="1" type="ORF">ENG63_04120</name>
</gene>
<proteinExistence type="predicted"/>
<comment type="caution">
    <text evidence="1">The sequence shown here is derived from an EMBL/GenBank/DDBJ whole genome shotgun (WGS) entry which is preliminary data.</text>
</comment>
<evidence type="ECO:0000313" key="1">
    <source>
        <dbReference type="EMBL" id="HDD44032.1"/>
    </source>
</evidence>
<reference evidence="1" key="1">
    <citation type="journal article" date="2020" name="mSystems">
        <title>Genome- and Community-Level Interaction Insights into Carbon Utilization and Element Cycling Functions of Hydrothermarchaeota in Hydrothermal Sediment.</title>
        <authorList>
            <person name="Zhou Z."/>
            <person name="Liu Y."/>
            <person name="Xu W."/>
            <person name="Pan J."/>
            <person name="Luo Z.H."/>
            <person name="Li M."/>
        </authorList>
    </citation>
    <scope>NUCLEOTIDE SEQUENCE [LARGE SCALE GENOMIC DNA]</scope>
    <source>
        <strain evidence="1">HyVt-233</strain>
    </source>
</reference>
<dbReference type="EMBL" id="DRBS01000158">
    <property type="protein sequence ID" value="HDD44032.1"/>
    <property type="molecule type" value="Genomic_DNA"/>
</dbReference>
<accession>A0A7C0Y9Q7</accession>
<dbReference type="AlphaFoldDB" id="A0A7C0Y9Q7"/>
<organism evidence="1">
    <name type="scientific">Desulfofervidus auxilii</name>
    <dbReference type="NCBI Taxonomy" id="1621989"/>
    <lineage>
        <taxon>Bacteria</taxon>
        <taxon>Pseudomonadati</taxon>
        <taxon>Thermodesulfobacteriota</taxon>
        <taxon>Candidatus Desulfofervidia</taxon>
        <taxon>Candidatus Desulfofervidales</taxon>
        <taxon>Candidatus Desulfofervidaceae</taxon>
        <taxon>Candidatus Desulfofervidus</taxon>
    </lineage>
</organism>
<protein>
    <submittedName>
        <fullName evidence="1">Uncharacterized protein</fullName>
    </submittedName>
</protein>
<name>A0A7C0Y9Q7_DESA2</name>